<keyword evidence="7" id="KW-1185">Reference proteome</keyword>
<keyword evidence="1 4" id="KW-0378">Hydrolase</keyword>
<dbReference type="PANTHER" id="PTHR14226:SF25">
    <property type="entry name" value="PHOSPHOESTERASE"/>
    <property type="match status" value="1"/>
</dbReference>
<feature type="active site" description="Proton acceptor" evidence="4">
    <location>
        <position position="171"/>
    </location>
</feature>
<proteinExistence type="predicted"/>
<feature type="active site" description="Nucleophile" evidence="4">
    <location>
        <position position="46"/>
    </location>
</feature>
<dbReference type="InterPro" id="IPR050301">
    <property type="entry name" value="NTE"/>
</dbReference>
<dbReference type="Gene3D" id="3.40.1090.10">
    <property type="entry name" value="Cytosolic phospholipase A2 catalytic domain"/>
    <property type="match status" value="2"/>
</dbReference>
<keyword evidence="2 4" id="KW-0442">Lipid degradation</keyword>
<feature type="domain" description="PNPLA" evidence="5">
    <location>
        <begin position="13"/>
        <end position="184"/>
    </location>
</feature>
<gene>
    <name evidence="6" type="ORF">EF514_07090</name>
</gene>
<dbReference type="SUPFAM" id="SSF52151">
    <property type="entry name" value="FabD/lysophospholipase-like"/>
    <property type="match status" value="1"/>
</dbReference>
<reference evidence="6 7" key="1">
    <citation type="submission" date="2018-11" db="EMBL/GenBank/DDBJ databases">
        <title>Genome sequencing and assembly of Anaerosphaera sp. nov., GS7-6-2.</title>
        <authorList>
            <person name="Rettenmaier R."/>
            <person name="Liebl W."/>
            <person name="Zverlov V."/>
        </authorList>
    </citation>
    <scope>NUCLEOTIDE SEQUENCE [LARGE SCALE GENOMIC DNA]</scope>
    <source>
        <strain evidence="6 7">GS7-6-2</strain>
    </source>
</reference>
<dbReference type="Proteomes" id="UP000288812">
    <property type="component" value="Unassembled WGS sequence"/>
</dbReference>
<name>A0A437S686_9FIRM</name>
<evidence type="ECO:0000256" key="2">
    <source>
        <dbReference type="ARBA" id="ARBA00022963"/>
    </source>
</evidence>
<keyword evidence="3 4" id="KW-0443">Lipid metabolism</keyword>
<feature type="short sequence motif" description="GXSXG" evidence="4">
    <location>
        <begin position="44"/>
        <end position="48"/>
    </location>
</feature>
<sequence length="296" mass="34189">MDISKTNVKDTALIFEGGGMRGVFTAAIANILNENEIFFDYVAGISAGSSNTVNYISRDIERTKKSYIDIVDDPNFGGIKTFLRNEGFFNSSYIYEEWGLPNGAAPFNMENFLLNPAKFKIGTFNINTGKTVYWGREYANSIDRLMKVVRASSSMPFFMPKTEIEGELYYDGGLGGGIPLDIAQRDGYEKFFIVRTRKKDYRKEPMTKAESFLLKTYFKKYPQVYKAMEIRYLNYNNTLDEISKLEREGRAFVVYPEEMFVENKDTDKEKLVRMYNLSYGQGLKEVENWKDFLKLN</sequence>
<dbReference type="OrthoDB" id="9770965at2"/>
<accession>A0A437S686</accession>
<dbReference type="Pfam" id="PF19890">
    <property type="entry name" value="DUF6363"/>
    <property type="match status" value="1"/>
</dbReference>
<dbReference type="GO" id="GO:0016787">
    <property type="term" value="F:hydrolase activity"/>
    <property type="evidence" value="ECO:0007669"/>
    <property type="project" value="UniProtKB-UniRule"/>
</dbReference>
<dbReference type="RefSeq" id="WP_127724736.1">
    <property type="nucleotide sequence ID" value="NZ_RLIH01000009.1"/>
</dbReference>
<feature type="short sequence motif" description="GXGXXG" evidence="4">
    <location>
        <begin position="17"/>
        <end position="22"/>
    </location>
</feature>
<dbReference type="InterPro" id="IPR002641">
    <property type="entry name" value="PNPLA_dom"/>
</dbReference>
<dbReference type="PROSITE" id="PS51635">
    <property type="entry name" value="PNPLA"/>
    <property type="match status" value="1"/>
</dbReference>
<evidence type="ECO:0000313" key="6">
    <source>
        <dbReference type="EMBL" id="RVU54514.1"/>
    </source>
</evidence>
<organism evidence="6 7">
    <name type="scientific">Anaerosphaera multitolerans</name>
    <dbReference type="NCBI Taxonomy" id="2487351"/>
    <lineage>
        <taxon>Bacteria</taxon>
        <taxon>Bacillati</taxon>
        <taxon>Bacillota</taxon>
        <taxon>Tissierellia</taxon>
        <taxon>Tissierellales</taxon>
        <taxon>Peptoniphilaceae</taxon>
        <taxon>Anaerosphaera</taxon>
    </lineage>
</organism>
<evidence type="ECO:0000256" key="1">
    <source>
        <dbReference type="ARBA" id="ARBA00022801"/>
    </source>
</evidence>
<dbReference type="PANTHER" id="PTHR14226">
    <property type="entry name" value="NEUROPATHY TARGET ESTERASE/SWISS CHEESE D.MELANOGASTER"/>
    <property type="match status" value="1"/>
</dbReference>
<evidence type="ECO:0000256" key="4">
    <source>
        <dbReference type="PROSITE-ProRule" id="PRU01161"/>
    </source>
</evidence>
<dbReference type="InterPro" id="IPR037483">
    <property type="entry name" value="YjjU-like"/>
</dbReference>
<comment type="caution">
    <text evidence="6">The sequence shown here is derived from an EMBL/GenBank/DDBJ whole genome shotgun (WGS) entry which is preliminary data.</text>
</comment>
<feature type="short sequence motif" description="DGA/G" evidence="4">
    <location>
        <begin position="171"/>
        <end position="173"/>
    </location>
</feature>
<dbReference type="GO" id="GO:0016042">
    <property type="term" value="P:lipid catabolic process"/>
    <property type="evidence" value="ECO:0007669"/>
    <property type="project" value="UniProtKB-UniRule"/>
</dbReference>
<dbReference type="InterPro" id="IPR045943">
    <property type="entry name" value="DUF6363"/>
</dbReference>
<evidence type="ECO:0000259" key="5">
    <source>
        <dbReference type="PROSITE" id="PS51635"/>
    </source>
</evidence>
<dbReference type="InterPro" id="IPR016035">
    <property type="entry name" value="Acyl_Trfase/lysoPLipase"/>
</dbReference>
<protein>
    <submittedName>
        <fullName evidence="6">Patatin family protein</fullName>
    </submittedName>
</protein>
<dbReference type="Pfam" id="PF01734">
    <property type="entry name" value="Patatin"/>
    <property type="match status" value="1"/>
</dbReference>
<dbReference type="AlphaFoldDB" id="A0A437S686"/>
<dbReference type="CDD" id="cd07208">
    <property type="entry name" value="Pat_hypo_Ecoli_yjju_like"/>
    <property type="match status" value="1"/>
</dbReference>
<evidence type="ECO:0000256" key="3">
    <source>
        <dbReference type="ARBA" id="ARBA00023098"/>
    </source>
</evidence>
<dbReference type="EMBL" id="RLIH01000009">
    <property type="protein sequence ID" value="RVU54514.1"/>
    <property type="molecule type" value="Genomic_DNA"/>
</dbReference>
<evidence type="ECO:0000313" key="7">
    <source>
        <dbReference type="Proteomes" id="UP000288812"/>
    </source>
</evidence>